<dbReference type="RefSeq" id="WP_150069894.1">
    <property type="nucleotide sequence ID" value="NZ_VWPH01000015.1"/>
</dbReference>
<comment type="caution">
    <text evidence="1">The sequence shown here is derived from an EMBL/GenBank/DDBJ whole genome shotgun (WGS) entry which is preliminary data.</text>
</comment>
<evidence type="ECO:0000313" key="1">
    <source>
        <dbReference type="EMBL" id="KAA5828394.1"/>
    </source>
</evidence>
<reference evidence="1 2" key="1">
    <citation type="submission" date="2019-09" db="EMBL/GenBank/DDBJ databases">
        <title>Draft genome sequence of the thermophilic Saccharopolyspora hirsuta VKM Ac-666T.</title>
        <authorList>
            <person name="Lobastova T.G."/>
            <person name="Fokina V."/>
            <person name="Bragin E.Y."/>
            <person name="Shtratnikova V.Y."/>
            <person name="Starodumova I.P."/>
            <person name="Tarlachkov S.V."/>
            <person name="Donova M.V."/>
        </authorList>
    </citation>
    <scope>NUCLEOTIDE SEQUENCE [LARGE SCALE GENOMIC DNA]</scope>
    <source>
        <strain evidence="1 2">VKM Ac-666</strain>
    </source>
</reference>
<protein>
    <submittedName>
        <fullName evidence="1">Uncharacterized protein</fullName>
    </submittedName>
</protein>
<proteinExistence type="predicted"/>
<dbReference type="EMBL" id="VWPH01000015">
    <property type="protein sequence ID" value="KAA5828394.1"/>
    <property type="molecule type" value="Genomic_DNA"/>
</dbReference>
<name>A0A5M7BMA0_SACHI</name>
<dbReference type="Proteomes" id="UP000323946">
    <property type="component" value="Unassembled WGS sequence"/>
</dbReference>
<accession>A0A5M7BMA0</accession>
<sequence>MCGACGTSRAGWTERIAPLTPGSAPRRARALTALLHATTSATARRTRVTTWPGGGLRWQSPKGWEFAPSLLAAARTLTIQFGPLVPPPRSIPTPPREQVLPFAVTAEATAVWCAAAVEAGWAELPCTLRLGARTIELHEGRVHDRPHERPTLTASYETTELAAHWADSLRDFST</sequence>
<gene>
    <name evidence="1" type="ORF">F1721_28545</name>
</gene>
<organism evidence="1 2">
    <name type="scientific">Saccharopolyspora hirsuta</name>
    <dbReference type="NCBI Taxonomy" id="1837"/>
    <lineage>
        <taxon>Bacteria</taxon>
        <taxon>Bacillati</taxon>
        <taxon>Actinomycetota</taxon>
        <taxon>Actinomycetes</taxon>
        <taxon>Pseudonocardiales</taxon>
        <taxon>Pseudonocardiaceae</taxon>
        <taxon>Saccharopolyspora</taxon>
    </lineage>
</organism>
<keyword evidence="2" id="KW-1185">Reference proteome</keyword>
<dbReference type="OrthoDB" id="9938799at2"/>
<evidence type="ECO:0000313" key="2">
    <source>
        <dbReference type="Proteomes" id="UP000323946"/>
    </source>
</evidence>
<dbReference type="AlphaFoldDB" id="A0A5M7BMA0"/>